<dbReference type="PANTHER" id="PTHR43586:SF24">
    <property type="entry name" value="BLR4730 PROTEIN"/>
    <property type="match status" value="1"/>
</dbReference>
<evidence type="ECO:0000256" key="2">
    <source>
        <dbReference type="ARBA" id="ARBA00022898"/>
    </source>
</evidence>
<evidence type="ECO:0000313" key="7">
    <source>
        <dbReference type="Proteomes" id="UP000583127"/>
    </source>
</evidence>
<keyword evidence="6" id="KW-0032">Aminotransferase</keyword>
<dbReference type="InterPro" id="IPR020578">
    <property type="entry name" value="Aminotrans_V_PyrdxlP_BS"/>
</dbReference>
<evidence type="ECO:0000256" key="3">
    <source>
        <dbReference type="RuleBase" id="RU004075"/>
    </source>
</evidence>
<dbReference type="SUPFAM" id="SSF53383">
    <property type="entry name" value="PLP-dependent transferases"/>
    <property type="match status" value="1"/>
</dbReference>
<keyword evidence="6" id="KW-0808">Transferase</keyword>
<dbReference type="RefSeq" id="WP_169499305.1">
    <property type="nucleotide sequence ID" value="NZ_JABBFZ010000012.1"/>
</dbReference>
<dbReference type="EMBL" id="JABBFZ010000012">
    <property type="protein sequence ID" value="NML33057.1"/>
    <property type="molecule type" value="Genomic_DNA"/>
</dbReference>
<protein>
    <submittedName>
        <fullName evidence="6">Aminotransferase class V-fold PLP-dependent enzyme</fullName>
    </submittedName>
</protein>
<reference evidence="6 7" key="1">
    <citation type="submission" date="2020-04" db="EMBL/GenBank/DDBJ databases">
        <title>Paraburkholderia sp. G-4-1-8 isolated from soil.</title>
        <authorList>
            <person name="Dahal R.H."/>
        </authorList>
    </citation>
    <scope>NUCLEOTIDE SEQUENCE [LARGE SCALE GENOMIC DNA]</scope>
    <source>
        <strain evidence="6 7">G-4-1-8</strain>
    </source>
</reference>
<dbReference type="GO" id="GO:0008483">
    <property type="term" value="F:transaminase activity"/>
    <property type="evidence" value="ECO:0007669"/>
    <property type="project" value="UniProtKB-KW"/>
</dbReference>
<dbReference type="AlphaFoldDB" id="A0A7X9X8W0"/>
<gene>
    <name evidence="6" type="ORF">HHL14_19740</name>
</gene>
<comment type="cofactor">
    <cofactor evidence="1 4">
        <name>pyridoxal 5'-phosphate</name>
        <dbReference type="ChEBI" id="CHEBI:597326"/>
    </cofactor>
</comment>
<comment type="caution">
    <text evidence="6">The sequence shown here is derived from an EMBL/GenBank/DDBJ whole genome shotgun (WGS) entry which is preliminary data.</text>
</comment>
<dbReference type="PANTHER" id="PTHR43586">
    <property type="entry name" value="CYSTEINE DESULFURASE"/>
    <property type="match status" value="1"/>
</dbReference>
<evidence type="ECO:0000256" key="4">
    <source>
        <dbReference type="RuleBase" id="RU004504"/>
    </source>
</evidence>
<dbReference type="Gene3D" id="3.40.640.10">
    <property type="entry name" value="Type I PLP-dependent aspartate aminotransferase-like (Major domain)"/>
    <property type="match status" value="1"/>
</dbReference>
<accession>A0A7X9X8W0</accession>
<evidence type="ECO:0000256" key="1">
    <source>
        <dbReference type="ARBA" id="ARBA00001933"/>
    </source>
</evidence>
<evidence type="ECO:0000259" key="5">
    <source>
        <dbReference type="Pfam" id="PF00266"/>
    </source>
</evidence>
<sequence>MSRALTLADVQAMRAKTPGCAQVVHFNHAGASLPSAATLDAITSQLRLEAQSGPMEASMQGTQAAESARANAAALFNATPAEIAFTSSGSAGWGMAFAALGRWQAGDRILVGRHEWAGNLATMHHVVDAAGAHIETIPCEDDGTVSVRALDNMIDSRVRLIALTWVPANGGVINPAEAIGDIARRHGIPYFIDAGQALGQMRIDVQALNCDVLKGAARKFLRGPRGTALLYVKQSSLKRFAPPYVDVLSAPFAGDTFSIRDDARRFETSEVSTALLCGLSNALAEAREIGIDRIENWVRPLARNLRERLAAIPGVVVRDLGHAHAALVSFTVDGIAAAEVKSELASRGINVGANGVAYTPLDMQARGLTDIVRASISYLNVPGEIDILVDAVAEIAASSAQRIDGVRECIS</sequence>
<dbReference type="PROSITE" id="PS00595">
    <property type="entry name" value="AA_TRANSFER_CLASS_5"/>
    <property type="match status" value="1"/>
</dbReference>
<dbReference type="Pfam" id="PF00266">
    <property type="entry name" value="Aminotran_5"/>
    <property type="match status" value="1"/>
</dbReference>
<dbReference type="InterPro" id="IPR000192">
    <property type="entry name" value="Aminotrans_V_dom"/>
</dbReference>
<proteinExistence type="inferred from homology"/>
<dbReference type="InterPro" id="IPR015421">
    <property type="entry name" value="PyrdxlP-dep_Trfase_major"/>
</dbReference>
<dbReference type="Proteomes" id="UP000583127">
    <property type="component" value="Unassembled WGS sequence"/>
</dbReference>
<dbReference type="Gene3D" id="3.90.1150.10">
    <property type="entry name" value="Aspartate Aminotransferase, domain 1"/>
    <property type="match status" value="1"/>
</dbReference>
<dbReference type="InterPro" id="IPR015424">
    <property type="entry name" value="PyrdxlP-dep_Trfase"/>
</dbReference>
<keyword evidence="7" id="KW-1185">Reference proteome</keyword>
<comment type="similarity">
    <text evidence="3">Belongs to the class-V pyridoxal-phosphate-dependent aminotransferase family.</text>
</comment>
<keyword evidence="2" id="KW-0663">Pyridoxal phosphate</keyword>
<feature type="domain" description="Aminotransferase class V" evidence="5">
    <location>
        <begin position="28"/>
        <end position="388"/>
    </location>
</feature>
<dbReference type="InterPro" id="IPR015422">
    <property type="entry name" value="PyrdxlP-dep_Trfase_small"/>
</dbReference>
<organism evidence="6 7">
    <name type="scientific">Paraburkholderia antibiotica</name>
    <dbReference type="NCBI Taxonomy" id="2728839"/>
    <lineage>
        <taxon>Bacteria</taxon>
        <taxon>Pseudomonadati</taxon>
        <taxon>Pseudomonadota</taxon>
        <taxon>Betaproteobacteria</taxon>
        <taxon>Burkholderiales</taxon>
        <taxon>Burkholderiaceae</taxon>
        <taxon>Paraburkholderia</taxon>
    </lineage>
</organism>
<name>A0A7X9X8W0_9BURK</name>
<evidence type="ECO:0000313" key="6">
    <source>
        <dbReference type="EMBL" id="NML33057.1"/>
    </source>
</evidence>